<organism evidence="1 2">
    <name type="scientific">Herbaspirillum rubrisubalbicans Os34</name>
    <dbReference type="NCBI Taxonomy" id="1235827"/>
    <lineage>
        <taxon>Bacteria</taxon>
        <taxon>Pseudomonadati</taxon>
        <taxon>Pseudomonadota</taxon>
        <taxon>Betaproteobacteria</taxon>
        <taxon>Burkholderiales</taxon>
        <taxon>Oxalobacteraceae</taxon>
        <taxon>Herbaspirillum</taxon>
    </lineage>
</organism>
<evidence type="ECO:0000313" key="2">
    <source>
        <dbReference type="Proteomes" id="UP000501648"/>
    </source>
</evidence>
<reference evidence="1 2" key="1">
    <citation type="journal article" date="2012" name="J. Bacteriol.">
        <title>Genome sequence of the pathogenic Herbaspirillum seropedicae strain Os34, isolated from rice roots.</title>
        <authorList>
            <person name="Ye W."/>
            <person name="Ye S."/>
            <person name="Liu J."/>
            <person name="Chang S."/>
            <person name="Chen M."/>
            <person name="Zhu B."/>
            <person name="Guo L."/>
            <person name="An Q."/>
        </authorList>
    </citation>
    <scope>NUCLEOTIDE SEQUENCE [LARGE SCALE GENOMIC DNA]</scope>
    <source>
        <strain evidence="1 2">Os34</strain>
    </source>
</reference>
<proteinExistence type="predicted"/>
<accession>A0A6M3ZTW5</accession>
<evidence type="ECO:0000313" key="1">
    <source>
        <dbReference type="EMBL" id="QJQ02085.1"/>
    </source>
</evidence>
<dbReference type="Proteomes" id="UP000501648">
    <property type="component" value="Chromosome"/>
</dbReference>
<dbReference type="AlphaFoldDB" id="A0A6M3ZTW5"/>
<gene>
    <name evidence="1" type="ORF">C798_18165</name>
</gene>
<protein>
    <submittedName>
        <fullName evidence="1">Uncharacterized protein</fullName>
    </submittedName>
</protein>
<sequence>MSLKFSRIIVRNYFDCLYFKPPIKLMISLSYARQYLRQVIFYVKFWRRFGCLLRKYAKYRWPFCRHIPKLYRYKNGRRSSDMLGSIECRTVNFHFQLCLYEMAVSVGKVRFWPATDARYFSHIVDIQPLASIFAKASSKCSIAISQLTR</sequence>
<dbReference type="EMBL" id="CP008956">
    <property type="protein sequence ID" value="QJQ02085.1"/>
    <property type="molecule type" value="Genomic_DNA"/>
</dbReference>
<name>A0A6M3ZTW5_9BURK</name>